<feature type="domain" description="CcmH/CycL/Ccl2/NrfF N-terminal" evidence="9">
    <location>
        <begin position="68"/>
        <end position="187"/>
    </location>
</feature>
<gene>
    <name evidence="11" type="ORF">J2R62_13740</name>
</gene>
<feature type="signal peptide" evidence="8">
    <location>
        <begin position="1"/>
        <end position="28"/>
    </location>
</feature>
<evidence type="ECO:0000256" key="7">
    <source>
        <dbReference type="ARBA" id="ARBA00023004"/>
    </source>
</evidence>
<keyword evidence="8" id="KW-0812">Transmembrane</keyword>
<feature type="domain" description="Cytochrome c-type biogenesis protein H TPR" evidence="10">
    <location>
        <begin position="253"/>
        <end position="364"/>
    </location>
</feature>
<dbReference type="InterPro" id="IPR051263">
    <property type="entry name" value="C-type_cytochrome_biogenesis"/>
</dbReference>
<accession>A0A8I1W8N3</accession>
<keyword evidence="5" id="KW-0677">Repeat</keyword>
<evidence type="ECO:0000256" key="6">
    <source>
        <dbReference type="ARBA" id="ARBA00022803"/>
    </source>
</evidence>
<evidence type="ECO:0000256" key="5">
    <source>
        <dbReference type="ARBA" id="ARBA00022737"/>
    </source>
</evidence>
<sequence>MKSRQLLLIVLCANAFVNNSFSVNSALAAPSKYVTTSPARVISEIPATSTSAEKPQSSELTHTPKELEIRFASPEQAERANQLAASLRCPSCQNQNLLESNSVLARDLRLEVFRRVAAGDNDDEIRRSLIARYGDFVTYRPPLQTSTLLLWGTPPLLLLIAAIRLFYRRKRKSPAPSAAHLSQQSAKTPATSNSASSLSVLLVVVVVASAMLGVGSGYQRLGHWDAWRNWQANPDPLQHLDGAALRSAAGVRLHERINQDPRDKEAWAELAQWLLYQNRFDESLWAYERLAQLEGETSAATLAARATVMYYRDGQQMSAAVKRELEQALTQDPGEVTALMLLASDHFLNGRYREAAALWQQLLDEGRPRLNREAVTQALQTARALGGR</sequence>
<name>A0A8I1W8N3_PLESH</name>
<evidence type="ECO:0000259" key="9">
    <source>
        <dbReference type="Pfam" id="PF03918"/>
    </source>
</evidence>
<feature type="transmembrane region" description="Helical" evidence="8">
    <location>
        <begin position="198"/>
        <end position="218"/>
    </location>
</feature>
<comment type="caution">
    <text evidence="11">The sequence shown here is derived from an EMBL/GenBank/DDBJ whole genome shotgun (WGS) entry which is preliminary data.</text>
</comment>
<evidence type="ECO:0000313" key="11">
    <source>
        <dbReference type="EMBL" id="MBO1109260.1"/>
    </source>
</evidence>
<keyword evidence="6" id="KW-0802">TPR repeat</keyword>
<dbReference type="CDD" id="cd16378">
    <property type="entry name" value="CcmH_N"/>
    <property type="match status" value="1"/>
</dbReference>
<dbReference type="GO" id="GO:0046872">
    <property type="term" value="F:metal ion binding"/>
    <property type="evidence" value="ECO:0007669"/>
    <property type="project" value="UniProtKB-KW"/>
</dbReference>
<evidence type="ECO:0000313" key="12">
    <source>
        <dbReference type="Proteomes" id="UP000664658"/>
    </source>
</evidence>
<evidence type="ECO:0000256" key="1">
    <source>
        <dbReference type="ARBA" id="ARBA00010342"/>
    </source>
</evidence>
<keyword evidence="3 8" id="KW-0479">Metal-binding</keyword>
<comment type="function">
    <text evidence="8">Possible subunit of a heme lyase.</text>
</comment>
<keyword evidence="7 8" id="KW-0408">Iron</keyword>
<evidence type="ECO:0000256" key="8">
    <source>
        <dbReference type="RuleBase" id="RU364112"/>
    </source>
</evidence>
<dbReference type="InterPro" id="IPR011990">
    <property type="entry name" value="TPR-like_helical_dom_sf"/>
</dbReference>
<dbReference type="Gene3D" id="1.25.40.10">
    <property type="entry name" value="Tetratricopeptide repeat domain"/>
    <property type="match status" value="1"/>
</dbReference>
<dbReference type="SUPFAM" id="SSF48452">
    <property type="entry name" value="TPR-like"/>
    <property type="match status" value="1"/>
</dbReference>
<feature type="transmembrane region" description="Helical" evidence="8">
    <location>
        <begin position="148"/>
        <end position="167"/>
    </location>
</feature>
<dbReference type="Proteomes" id="UP000664658">
    <property type="component" value="Unassembled WGS sequence"/>
</dbReference>
<dbReference type="FunFam" id="1.10.8.640:FF:000001">
    <property type="entry name" value="Cytochrome c-type biogenesis protein"/>
    <property type="match status" value="1"/>
</dbReference>
<feature type="chain" id="PRO_5034873647" description="Cytochrome c-type biogenesis protein" evidence="8">
    <location>
        <begin position="29"/>
        <end position="388"/>
    </location>
</feature>
<keyword evidence="8" id="KW-1133">Transmembrane helix</keyword>
<proteinExistence type="inferred from homology"/>
<protein>
    <recommendedName>
        <fullName evidence="8">Cytochrome c-type biogenesis protein</fullName>
    </recommendedName>
</protein>
<keyword evidence="2 8" id="KW-0349">Heme</keyword>
<keyword evidence="8" id="KW-0472">Membrane</keyword>
<dbReference type="GO" id="GO:0005886">
    <property type="term" value="C:plasma membrane"/>
    <property type="evidence" value="ECO:0007669"/>
    <property type="project" value="TreeGrafter"/>
</dbReference>
<evidence type="ECO:0000259" key="10">
    <source>
        <dbReference type="Pfam" id="PF23914"/>
    </source>
</evidence>
<evidence type="ECO:0000256" key="4">
    <source>
        <dbReference type="ARBA" id="ARBA00022729"/>
    </source>
</evidence>
<dbReference type="Pfam" id="PF23914">
    <property type="entry name" value="TPR_CcmH_CycH"/>
    <property type="match status" value="1"/>
</dbReference>
<organism evidence="11 12">
    <name type="scientific">Plesiomonas shigelloides</name>
    <name type="common">Aeromonas shigelloides</name>
    <dbReference type="NCBI Taxonomy" id="703"/>
    <lineage>
        <taxon>Bacteria</taxon>
        <taxon>Pseudomonadati</taxon>
        <taxon>Pseudomonadota</taxon>
        <taxon>Gammaproteobacteria</taxon>
        <taxon>Enterobacterales</taxon>
        <taxon>Enterobacteriaceae</taxon>
        <taxon>Plesiomonas</taxon>
    </lineage>
</organism>
<dbReference type="PANTHER" id="PTHR47870">
    <property type="entry name" value="CYTOCHROME C-TYPE BIOGENESIS PROTEIN CCMH"/>
    <property type="match status" value="1"/>
</dbReference>
<reference evidence="11" key="1">
    <citation type="submission" date="2021-03" db="EMBL/GenBank/DDBJ databases">
        <title>Plesiomonas shigelloides zfcc0051, isolated from zebrafish feces.</title>
        <authorList>
            <person name="Vanderhoek Z."/>
            <person name="Gaulke C."/>
        </authorList>
    </citation>
    <scope>NUCLEOTIDE SEQUENCE</scope>
    <source>
        <strain evidence="11">Zfcc0051</strain>
    </source>
</reference>
<dbReference type="InterPro" id="IPR056413">
    <property type="entry name" value="TPR_CcmH_CycH"/>
</dbReference>
<dbReference type="PANTHER" id="PTHR47870:SF2">
    <property type="entry name" value="FORMATE-DEPENDENT NITRITE REDUCTASE COMPLEX SUBUNIT NRFF"/>
    <property type="match status" value="1"/>
</dbReference>
<dbReference type="InterPro" id="IPR038297">
    <property type="entry name" value="CcmH/CycL/NrfF/Ccl2_sf"/>
</dbReference>
<dbReference type="Gene3D" id="1.10.8.640">
    <property type="entry name" value="Cytochrome C biogenesis protein"/>
    <property type="match status" value="1"/>
</dbReference>
<dbReference type="AlphaFoldDB" id="A0A8I1W8N3"/>
<dbReference type="EMBL" id="JAFNAA010000016">
    <property type="protein sequence ID" value="MBO1109260.1"/>
    <property type="molecule type" value="Genomic_DNA"/>
</dbReference>
<comment type="similarity">
    <text evidence="1 8">Belongs to the CcmH/CycL/Ccl2/NrfF family.</text>
</comment>
<dbReference type="InterPro" id="IPR005616">
    <property type="entry name" value="CcmH/CycL/Ccl2/NrfF_N"/>
</dbReference>
<dbReference type="RefSeq" id="WP_207542458.1">
    <property type="nucleotide sequence ID" value="NZ_JAFNAA010000016.1"/>
</dbReference>
<dbReference type="Pfam" id="PF03918">
    <property type="entry name" value="CcmH"/>
    <property type="match status" value="1"/>
</dbReference>
<dbReference type="GO" id="GO:0017004">
    <property type="term" value="P:cytochrome complex assembly"/>
    <property type="evidence" value="ECO:0007669"/>
    <property type="project" value="UniProtKB-ARBA"/>
</dbReference>
<keyword evidence="4 8" id="KW-0732">Signal</keyword>
<evidence type="ECO:0000256" key="3">
    <source>
        <dbReference type="ARBA" id="ARBA00022723"/>
    </source>
</evidence>
<evidence type="ECO:0000256" key="2">
    <source>
        <dbReference type="ARBA" id="ARBA00022617"/>
    </source>
</evidence>